<proteinExistence type="predicted"/>
<dbReference type="SUPFAM" id="SSF48452">
    <property type="entry name" value="TPR-like"/>
    <property type="match status" value="1"/>
</dbReference>
<dbReference type="InterPro" id="IPR011990">
    <property type="entry name" value="TPR-like_helical_dom_sf"/>
</dbReference>
<keyword evidence="3" id="KW-1185">Reference proteome</keyword>
<reference evidence="2 3" key="1">
    <citation type="journal article" date="2019" name="Int. J. Syst. Evol. Microbiol.">
        <title>The Global Catalogue of Microorganisms (GCM) 10K type strain sequencing project: providing services to taxonomists for standard genome sequencing and annotation.</title>
        <authorList>
            <consortium name="The Broad Institute Genomics Platform"/>
            <consortium name="The Broad Institute Genome Sequencing Center for Infectious Disease"/>
            <person name="Wu L."/>
            <person name="Ma J."/>
        </authorList>
    </citation>
    <scope>NUCLEOTIDE SEQUENCE [LARGE SCALE GENOMIC DNA]</scope>
    <source>
        <strain evidence="2 3">JCM 4805</strain>
    </source>
</reference>
<evidence type="ECO:0000259" key="1">
    <source>
        <dbReference type="Pfam" id="PF00931"/>
    </source>
</evidence>
<evidence type="ECO:0000313" key="2">
    <source>
        <dbReference type="EMBL" id="GAA0493079.1"/>
    </source>
</evidence>
<name>A0ABN1B9Q7_9ACTN</name>
<dbReference type="PANTHER" id="PTHR47691:SF3">
    <property type="entry name" value="HTH-TYPE TRANSCRIPTIONAL REGULATOR RV0890C-RELATED"/>
    <property type="match status" value="1"/>
</dbReference>
<accession>A0ABN1B9Q7</accession>
<evidence type="ECO:0000313" key="3">
    <source>
        <dbReference type="Proteomes" id="UP001500909"/>
    </source>
</evidence>
<protein>
    <recommendedName>
        <fullName evidence="1">NB-ARC domain-containing protein</fullName>
    </recommendedName>
</protein>
<dbReference type="InterPro" id="IPR002182">
    <property type="entry name" value="NB-ARC"/>
</dbReference>
<dbReference type="RefSeq" id="WP_346099292.1">
    <property type="nucleotide sequence ID" value="NZ_BAAABY010000053.1"/>
</dbReference>
<dbReference type="Gene3D" id="1.25.40.10">
    <property type="entry name" value="Tetratricopeptide repeat domain"/>
    <property type="match status" value="1"/>
</dbReference>
<feature type="domain" description="NB-ARC" evidence="1">
    <location>
        <begin position="33"/>
        <end position="147"/>
    </location>
</feature>
<dbReference type="PANTHER" id="PTHR47691">
    <property type="entry name" value="REGULATOR-RELATED"/>
    <property type="match status" value="1"/>
</dbReference>
<organism evidence="2 3">
    <name type="scientific">Streptomyces olivaceiscleroticus</name>
    <dbReference type="NCBI Taxonomy" id="68245"/>
    <lineage>
        <taxon>Bacteria</taxon>
        <taxon>Bacillati</taxon>
        <taxon>Actinomycetota</taxon>
        <taxon>Actinomycetes</taxon>
        <taxon>Kitasatosporales</taxon>
        <taxon>Streptomycetaceae</taxon>
        <taxon>Streptomyces</taxon>
    </lineage>
</organism>
<dbReference type="InterPro" id="IPR027417">
    <property type="entry name" value="P-loop_NTPase"/>
</dbReference>
<dbReference type="Pfam" id="PF00931">
    <property type="entry name" value="NB-ARC"/>
    <property type="match status" value="1"/>
</dbReference>
<dbReference type="PRINTS" id="PR00364">
    <property type="entry name" value="DISEASERSIST"/>
</dbReference>
<dbReference type="EMBL" id="BAAABY010000053">
    <property type="protein sequence ID" value="GAA0493079.1"/>
    <property type="molecule type" value="Genomic_DNA"/>
</dbReference>
<gene>
    <name evidence="2" type="ORF">GCM10010361_67820</name>
</gene>
<comment type="caution">
    <text evidence="2">The sequence shown here is derived from an EMBL/GenBank/DDBJ whole genome shotgun (WGS) entry which is preliminary data.</text>
</comment>
<sequence length="716" mass="77171">MARRRQGAGNLPAETTELVGRRAELAQIRRLLGGARLVTLTGVGGVGKTRLALRTAYEAQPTFRDGVWWVELSALRQGELLAHTVAEALPLTDQTTRPMIDVLVDYLADRELLLVLDTCEHLTDACAMAAEALLRATPGLRVLATSRRLLGVVGEEVFTVDPLPVPTTEAVGAAGADPVDAVDGVDAVALLAARAAEAVPGFAVTDANRLDVVALCQRLEGLPLALELAAARLREHSAAELARRLEDRFAVLGETNELVDGAEPPWHQALRTAIGWSHQLCPPSARLLWARLSVFAGAFHAEAARQVCADEHLPAEQIPDLLTALADKSILTWQPTGGGERYRMLDTIREFGAGWLHRLGEEHALRRCHRDYYLDLAQRADAAWIGPDQTAWYERTLTEYANLRAALDFCLAEQDGRSALELAGALWFFWYACGFPKEGRHYLNRALDLGPASGPARAKALWSCGHTAINLGDTETSLRLAGVFRAAVAEESGDESTAFAAAYLEGAGLAVHGRQAQAAEALDAVPHTRPAGGRYPAAWFLLRATRAFVHVHHGQFADAMAIADELCATCARRGETWMRAWGDYLRALAALGLGRAEEAAARARTALDGKRRLHDSVGMAMSLDTLASAAVAAGRAEQAARLLGIAEQIWHTLGTPQMGSPELVAARDACEQQARHLIGDDAYETVFRTGYDTAPDTAITYALRTPEAASPRAPVN</sequence>
<dbReference type="SUPFAM" id="SSF52540">
    <property type="entry name" value="P-loop containing nucleoside triphosphate hydrolases"/>
    <property type="match status" value="1"/>
</dbReference>
<dbReference type="Gene3D" id="3.40.50.300">
    <property type="entry name" value="P-loop containing nucleotide triphosphate hydrolases"/>
    <property type="match status" value="1"/>
</dbReference>
<dbReference type="Proteomes" id="UP001500909">
    <property type="component" value="Unassembled WGS sequence"/>
</dbReference>